<accession>A0A2H0XAX5</accession>
<dbReference type="InterPro" id="IPR003156">
    <property type="entry name" value="DHHA1_dom"/>
</dbReference>
<dbReference type="InterPro" id="IPR051673">
    <property type="entry name" value="SSDNA_exonuclease_RecJ"/>
</dbReference>
<reference evidence="4" key="1">
    <citation type="submission" date="2017-09" db="EMBL/GenBank/DDBJ databases">
        <title>Depth-based differentiation of microbial function through sediment-hosted aquifers and enrichment of novel symbionts in the deep terrestrial subsurface.</title>
        <authorList>
            <person name="Probst A.J."/>
            <person name="Ladd B."/>
            <person name="Jarett J.K."/>
            <person name="Geller-Mcgrath D.E."/>
            <person name="Sieber C.M.K."/>
            <person name="Emerson J.B."/>
            <person name="Anantharaman K."/>
            <person name="Thomas B.C."/>
            <person name="Malmstrom R."/>
            <person name="Stieglmeier M."/>
            <person name="Klingl A."/>
            <person name="Woyke T."/>
            <person name="Ryan C.M."/>
            <person name="Banfield J.F."/>
        </authorList>
    </citation>
    <scope>NUCLEOTIDE SEQUENCE [LARGE SCALE GENOMIC DNA]</scope>
</reference>
<dbReference type="AlphaFoldDB" id="A0A2H0XAX5"/>
<feature type="domain" description="DDH" evidence="1">
    <location>
        <begin position="72"/>
        <end position="200"/>
    </location>
</feature>
<evidence type="ECO:0008006" key="5">
    <source>
        <dbReference type="Google" id="ProtNLM"/>
    </source>
</evidence>
<dbReference type="Gene3D" id="3.10.310.30">
    <property type="match status" value="1"/>
</dbReference>
<dbReference type="Gene3D" id="3.90.1640.30">
    <property type="match status" value="1"/>
</dbReference>
<dbReference type="SUPFAM" id="SSF64182">
    <property type="entry name" value="DHH phosphoesterases"/>
    <property type="match status" value="1"/>
</dbReference>
<evidence type="ECO:0000313" key="4">
    <source>
        <dbReference type="Proteomes" id="UP000231252"/>
    </source>
</evidence>
<evidence type="ECO:0000259" key="2">
    <source>
        <dbReference type="Pfam" id="PF02272"/>
    </source>
</evidence>
<dbReference type="Pfam" id="PF01368">
    <property type="entry name" value="DHH"/>
    <property type="match status" value="1"/>
</dbReference>
<evidence type="ECO:0000259" key="1">
    <source>
        <dbReference type="Pfam" id="PF01368"/>
    </source>
</evidence>
<evidence type="ECO:0000313" key="3">
    <source>
        <dbReference type="EMBL" id="PIS22090.1"/>
    </source>
</evidence>
<feature type="non-terminal residue" evidence="3">
    <location>
        <position position="411"/>
    </location>
</feature>
<dbReference type="EMBL" id="PEYU01000086">
    <property type="protein sequence ID" value="PIS22090.1"/>
    <property type="molecule type" value="Genomic_DNA"/>
</dbReference>
<sequence length="411" mass="44499">MKKWVVKGAYGENINVVTQLLRNRGIGEDAREEFLSPLPLAEYLKKMPGDFKESLKKAREEILIAIKDNRAIVIHGDYDADGICATAILYKTLTQTLGHAKVAYFLPNRFDHGYGLSPESVKEIAKLTKERFGVAGGLVITVDCGITAGQEVIESAKGLGFRVIITDHHQKGESDPRTEVVLWNDGVVGAGVALVLALVLGLRDEQLLSLAGIATVTDLAPLKGFNRALVKRTLALLNTNPPLGIKSLLDVSGGTNGEIGMYDLGYIIGPRLNASGRLDSAYDSLRLLLEDDSVEVTKIAQKLNAVNLERQEMTQKMFDLADELYVQDETSRVGNEPSLANSKIIITASEKFHEGVIGLVAGKLAQKYYKPAIAIAINGDVGKASGRSIPGVNIVDLLKHFEERFTGLGGH</sequence>
<gene>
    <name evidence="3" type="ORF">COT50_03855</name>
</gene>
<dbReference type="GO" id="GO:0004527">
    <property type="term" value="F:exonuclease activity"/>
    <property type="evidence" value="ECO:0007669"/>
    <property type="project" value="UniProtKB-KW"/>
</dbReference>
<dbReference type="Pfam" id="PF02272">
    <property type="entry name" value="DHHA1"/>
    <property type="match status" value="1"/>
</dbReference>
<dbReference type="GO" id="GO:0003676">
    <property type="term" value="F:nucleic acid binding"/>
    <property type="evidence" value="ECO:0007669"/>
    <property type="project" value="InterPro"/>
</dbReference>
<feature type="domain" description="DHHA1" evidence="2">
    <location>
        <begin position="342"/>
        <end position="411"/>
    </location>
</feature>
<dbReference type="InterPro" id="IPR001667">
    <property type="entry name" value="DDH_dom"/>
</dbReference>
<dbReference type="PANTHER" id="PTHR30255">
    <property type="entry name" value="SINGLE-STRANDED-DNA-SPECIFIC EXONUCLEASE RECJ"/>
    <property type="match status" value="1"/>
</dbReference>
<name>A0A2H0XAX5_UNCKA</name>
<dbReference type="Proteomes" id="UP000231252">
    <property type="component" value="Unassembled WGS sequence"/>
</dbReference>
<dbReference type="InterPro" id="IPR038763">
    <property type="entry name" value="DHH_sf"/>
</dbReference>
<dbReference type="PANTHER" id="PTHR30255:SF2">
    <property type="entry name" value="SINGLE-STRANDED-DNA-SPECIFIC EXONUCLEASE RECJ"/>
    <property type="match status" value="1"/>
</dbReference>
<comment type="caution">
    <text evidence="3">The sequence shown here is derived from an EMBL/GenBank/DDBJ whole genome shotgun (WGS) entry which is preliminary data.</text>
</comment>
<proteinExistence type="predicted"/>
<organism evidence="3 4">
    <name type="scientific">candidate division WWE3 bacterium CG08_land_8_20_14_0_20_41_10</name>
    <dbReference type="NCBI Taxonomy" id="1975085"/>
    <lineage>
        <taxon>Bacteria</taxon>
        <taxon>Katanobacteria</taxon>
    </lineage>
</organism>
<protein>
    <recommendedName>
        <fullName evidence="5">Single-stranded-DNA-specific exonuclease RecJ</fullName>
    </recommendedName>
</protein>